<evidence type="ECO:0000256" key="20">
    <source>
        <dbReference type="ARBA" id="ARBA00023329"/>
    </source>
</evidence>
<evidence type="ECO:0000256" key="1">
    <source>
        <dbReference type="ARBA" id="ARBA00001913"/>
    </source>
</evidence>
<dbReference type="Gene3D" id="3.90.550.10">
    <property type="entry name" value="Spore Coat Polysaccharide Biosynthesis Protein SpsA, Chain A"/>
    <property type="match status" value="1"/>
</dbReference>
<evidence type="ECO:0000256" key="25">
    <source>
        <dbReference type="SAM" id="Phobius"/>
    </source>
</evidence>
<dbReference type="InterPro" id="IPR057721">
    <property type="entry name" value="BCD1_alpha/beta"/>
</dbReference>
<dbReference type="Pfam" id="PF18402">
    <property type="entry name" value="Thioredoxin_14"/>
    <property type="match status" value="1"/>
</dbReference>
<evidence type="ECO:0000256" key="6">
    <source>
        <dbReference type="ARBA" id="ARBA00008873"/>
    </source>
</evidence>
<keyword evidence="15" id="KW-0864">Zinc transport</keyword>
<dbReference type="SUPFAM" id="SSF161111">
    <property type="entry name" value="Cation efflux protein transmembrane domain-like"/>
    <property type="match status" value="1"/>
</dbReference>
<keyword evidence="24" id="KW-0863">Zinc-finger</keyword>
<sequence>MEMKGLIFCYILALCSSQLGADKKINKYVTTLINAKWNETPLVLEAAEYLSDENPSYFWKFIDSYSRRISNLVLATQKENYDVILELAKKYLSESEIAVFKLGLSLRIYSSRVEMFSQMAVNKNVSSYGCNNVVNVGGTFTCSLEDIDNLLEQDTWESIDTYDVDHRYLSTPESDKVMILYGQIGTPTFSDFHEKLKNIAETKGINYILRHYVKEREDKRLRLSGYGVELQMKSTEYKATDDSDIKDNTGKDSEVANDGMEEIEGINFMTLNHEIGAFKVWQFQELSHQAAERIMKSPSAEALNILTDISQNFPMQAKSLIRTKVNSDMKKEMKLNQEIFMASLNIQPTDTALFINGLFFDLEAIDVLTLLESLRSELRVMEALHKIGFSNKKMSKLLALDLSGGTDNQNFAMDIRDSAINWINDIENDPRYSNWSPSLTELLRPTFPGMLRNIRRNLYNLVLIIDPLSEDSMPLITLAQSLYAHSAPLRVGFVFVTNYNTSVTGLMDASVAANNAYHYFADTRSPKEALHFLSELGNYIGNYADVDDVKKVIRSKDSSASIPYILGEESEYDVGRHLASDFIKRCGFKKFPQALLNGVPLTPNQINSESYEEAVLSTIMTQTPMLQKAVYRGEVTEGDDIIDFLMNQPNVMPRLNERILKVDKNAWLNLIGTIPEDDDYTKWSSQNLSTYLMKKMHYFFVPRRNMRHLYSFWVVADLKSLSGRQLLREALEYVESNTDARVSVIINAKDDANLKSDINKIVLAAISALPPEKAILYLRKILKEDNAALIANGNFEIEDESVAAILETQNSILSLHQHYVKTVLSMETGTRAVLCNARIIGPLDSSEEFTSEDFSLLERFSQSTYGEKLFMKLIKDQIFNEDEYEENNITDDTIMKITSLLVPRTQTRSRYDVPFHGDDHSVIKIPAANPDEVAFNFIAIVDPVSRGAQKLGPILKTLQQALNCNIKVFLNCVDKNSDMPLKSFYRFVLEPELQFTPEGDISGSIARFTKLPTSSLLTQYIHAPENWLVEVVRSVYDLDNIKLDNVAMGVHSEFELEYLLLEGHCFEAVMGNPPRGLQFTLGTEKQPVMVDTIVMANLGYFQLKANPGEWVLRLRQGRSAEIYDFTTVDGQDVIQNGNDVKVLISSLRSHVLKVKVSKKPDKARMDLLSDNENDSGLWNSISRTFTTTDENEDKDEKLNIFSLASGHLYERFLKIMMLSVIKHTKTPVKFWFLKNYLSPTLKDFLPHMAKEYGFEYELVQYKWPRWLHQQTEKQRTIWGYKILFLDVLFPLNVKKIIFVDADQVVRADLKELATMDLGGAPYAYTPFCESRVEMDGFRFWKQGYWRNHLQGRAYHISALYVVDLKRFRRIAAGDRLRGQYQALSQDPNSLANLDQDLPNNMIHQVAIKTLPQEWLWCETWCDDASKKYAKTIDLCNNPMTKEAKLQAAMRILPEWVGYDEEIKTLQQKRTRKVATSLNQVEARSRFALPCLGCAVGLAVGFCQLFDARVSVSFALLLADGPSRTFHDMENSGAKSANIEFLTVVVEQNNRANEFKDKAIYGYGTSIPPNNNEDEESEMSPRKVIFCVHGKLSGCCTVVKGSGDENASADYQQNPTMSPEDHCHRERNEEIDKKARKKLLIASALCVIFMIAEIVGGVLSNSLAIATDAAHLLTDFASFMISLFSIWVAGRPATRKMPFGWYRAEVIGALTSVLLIWVVTGILFYLAIERIIHKDFVLDATVMLITSAVGVAVNLVMGLSLHQHGHSHGGHSHDRGSDVESELDGDLKGEHQKRNINVRAAFIHVLGDFIQSIGVFIAALVIYFKPSWNIVDPICTFLFSVLVILTTVAIIKDVVNVLMEGIPKGFEYSQVENTFMQIDGVVKVHNLRIWALSLDKTALSAHLAIKPGASPQNILRTATRNIHDKYKFFEMTLQIEEFNERMENCKQLEDCEVCAAAKARYTCPKCEVRTCSVACVNVHKKELECDGIRDKTKFIPLNSFTDLDLLSDYRFLEQVDRTVDTKKRNPEIRFTRQANLPVLFSRHKENTTYLNWKTNELFWRLEWIFPQAENIKCTVDRTLDSIRLSTLVEQVLDPVSSTDETDIERLNTKLVLADKLQFYRAAGLSNIKVLLKAEKIKKANSRFYDLDLTLTLRENLENKTIVEFPTLHVVMKDHSNMYEIIDTDEETSDTECTSYGAKRRYNNDNGHDKKNKPINYFFNDLSDSDDEKTDVKFKRKKQSLDIPNYEDLIKM</sequence>
<dbReference type="CDD" id="cd23023">
    <property type="entry name" value="zf-HIT_BCD1"/>
    <property type="match status" value="1"/>
</dbReference>
<keyword evidence="17" id="KW-0406">Ion transport</keyword>
<dbReference type="Pfam" id="PF18403">
    <property type="entry name" value="Thioredoxin_15"/>
    <property type="match status" value="1"/>
</dbReference>
<dbReference type="InterPro" id="IPR040692">
    <property type="entry name" value="UGGT_TRXL_3"/>
</dbReference>
<feature type="chain" id="PRO_5020979527" evidence="26">
    <location>
        <begin position="18"/>
        <end position="2250"/>
    </location>
</feature>
<proteinExistence type="inferred from homology"/>
<evidence type="ECO:0000259" key="27">
    <source>
        <dbReference type="PROSITE" id="PS51083"/>
    </source>
</evidence>
<dbReference type="UniPathway" id="UPA00378"/>
<comment type="similarity">
    <text evidence="5">Belongs to the glycosyltransferase 8 family.</text>
</comment>
<dbReference type="InterPro" id="IPR027470">
    <property type="entry name" value="Cation_efflux_CTD"/>
</dbReference>
<dbReference type="PANTHER" id="PTHR11226:SF0">
    <property type="entry name" value="UDP-GLUCOSE:GLYCOPROTEIN GLUCOSYLTRANSFERASE"/>
    <property type="match status" value="1"/>
</dbReference>
<keyword evidence="10 25" id="KW-0812">Transmembrane</keyword>
<keyword evidence="18 25" id="KW-0472">Membrane</keyword>
<evidence type="ECO:0000256" key="13">
    <source>
        <dbReference type="ARBA" id="ARBA00022824"/>
    </source>
</evidence>
<evidence type="ECO:0000256" key="5">
    <source>
        <dbReference type="ARBA" id="ARBA00006351"/>
    </source>
</evidence>
<comment type="catalytic activity">
    <reaction evidence="22">
        <text>Zn(2+)(in) + 2 H(+)(out) = Zn(2+)(out) + 2 H(+)(in)</text>
        <dbReference type="Rhea" id="RHEA:72627"/>
        <dbReference type="ChEBI" id="CHEBI:15378"/>
        <dbReference type="ChEBI" id="CHEBI:29105"/>
    </reaction>
</comment>
<dbReference type="GO" id="GO:0018279">
    <property type="term" value="P:protein N-linked glycosylation via asparagine"/>
    <property type="evidence" value="ECO:0007669"/>
    <property type="project" value="TreeGrafter"/>
</dbReference>
<evidence type="ECO:0000256" key="7">
    <source>
        <dbReference type="ARBA" id="ARBA00022448"/>
    </source>
</evidence>
<dbReference type="PANTHER" id="PTHR11226">
    <property type="entry name" value="UDP-GLUCOSE GLYCOPROTEIN:GLUCOSYLTRANSFERASE"/>
    <property type="match status" value="1"/>
</dbReference>
<evidence type="ECO:0000256" key="22">
    <source>
        <dbReference type="ARBA" id="ARBA00048349"/>
    </source>
</evidence>
<comment type="subcellular location">
    <subcellularLocation>
        <location evidence="3">Cytoplasmic vesicle</location>
        <location evidence="3">Secretory vesicle membrane</location>
        <topology evidence="3">Multi-pass membrane protein</topology>
    </subcellularLocation>
    <subcellularLocation>
        <location evidence="2">Endoplasmic reticulum lumen</location>
    </subcellularLocation>
</comment>
<feature type="transmembrane region" description="Helical" evidence="25">
    <location>
        <begin position="1675"/>
        <end position="1693"/>
    </location>
</feature>
<keyword evidence="11" id="KW-0479">Metal-binding</keyword>
<evidence type="ECO:0000256" key="10">
    <source>
        <dbReference type="ARBA" id="ARBA00022692"/>
    </source>
</evidence>
<dbReference type="Pfam" id="PF01545">
    <property type="entry name" value="Cation_efflux"/>
    <property type="match status" value="1"/>
</dbReference>
<dbReference type="Pfam" id="PF16916">
    <property type="entry name" value="ZT_dimer"/>
    <property type="match status" value="1"/>
</dbReference>
<evidence type="ECO:0000256" key="26">
    <source>
        <dbReference type="SAM" id="SignalP"/>
    </source>
</evidence>
<evidence type="ECO:0000256" key="4">
    <source>
        <dbReference type="ARBA" id="ARBA00004922"/>
    </source>
</evidence>
<keyword evidence="12 26" id="KW-0732">Signal</keyword>
<dbReference type="Pfam" id="PF18401">
    <property type="entry name" value="Thioredoxin_13"/>
    <property type="match status" value="1"/>
</dbReference>
<evidence type="ECO:0000256" key="14">
    <source>
        <dbReference type="ARBA" id="ARBA00022833"/>
    </source>
</evidence>
<feature type="signal peptide" evidence="26">
    <location>
        <begin position="1"/>
        <end position="17"/>
    </location>
</feature>
<comment type="pathway">
    <text evidence="4">Protein modification; protein glycosylation.</text>
</comment>
<dbReference type="InterPro" id="IPR040497">
    <property type="entry name" value="Glyco_transf_24"/>
</dbReference>
<dbReference type="Pfam" id="PF25790">
    <property type="entry name" value="BCD1"/>
    <property type="match status" value="1"/>
</dbReference>
<dbReference type="GO" id="GO:0008270">
    <property type="term" value="F:zinc ion binding"/>
    <property type="evidence" value="ECO:0007669"/>
    <property type="project" value="UniProtKB-UniRule"/>
</dbReference>
<dbReference type="GO" id="GO:0051082">
    <property type="term" value="F:unfolded protein binding"/>
    <property type="evidence" value="ECO:0007669"/>
    <property type="project" value="TreeGrafter"/>
</dbReference>
<gene>
    <name evidence="28" type="ORF">DBV15_09711</name>
</gene>
<keyword evidence="20" id="KW-0968">Cytoplasmic vesicle</keyword>
<keyword evidence="16 25" id="KW-1133">Transmembrane helix</keyword>
<evidence type="ECO:0000256" key="16">
    <source>
        <dbReference type="ARBA" id="ARBA00022989"/>
    </source>
</evidence>
<dbReference type="CDD" id="cd06432">
    <property type="entry name" value="GT8_HUGT1_C_like"/>
    <property type="match status" value="1"/>
</dbReference>
<dbReference type="InterPro" id="IPR029044">
    <property type="entry name" value="Nucleotide-diphossugar_trans"/>
</dbReference>
<dbReference type="SUPFAM" id="SSF144232">
    <property type="entry name" value="HIT/MYND zinc finger-like"/>
    <property type="match status" value="1"/>
</dbReference>
<dbReference type="InterPro" id="IPR027469">
    <property type="entry name" value="Cation_efflux_TMD_sf"/>
</dbReference>
<dbReference type="SUPFAM" id="SSF53448">
    <property type="entry name" value="Nucleotide-diphospho-sugar transferases"/>
    <property type="match status" value="1"/>
</dbReference>
<feature type="domain" description="HIT-type" evidence="27">
    <location>
        <begin position="1950"/>
        <end position="1984"/>
    </location>
</feature>
<keyword evidence="8" id="KW-0328">Glycosyltransferase</keyword>
<evidence type="ECO:0000256" key="18">
    <source>
        <dbReference type="ARBA" id="ARBA00023136"/>
    </source>
</evidence>
<dbReference type="InterPro" id="IPR007529">
    <property type="entry name" value="Znf_HIT"/>
</dbReference>
<comment type="cofactor">
    <cofactor evidence="1">
        <name>Ca(2+)</name>
        <dbReference type="ChEBI" id="CHEBI:29108"/>
    </cofactor>
</comment>
<dbReference type="FunFam" id="1.20.1510.10:FF:000002">
    <property type="entry name" value="zinc transporter 3 isoform X1"/>
    <property type="match status" value="1"/>
</dbReference>
<evidence type="ECO:0000256" key="24">
    <source>
        <dbReference type="PROSITE-ProRule" id="PRU00453"/>
    </source>
</evidence>
<feature type="transmembrane region" description="Helical" evidence="25">
    <location>
        <begin position="1829"/>
        <end position="1850"/>
    </location>
</feature>
<dbReference type="Pfam" id="PF18400">
    <property type="entry name" value="Thioredoxin_12"/>
    <property type="match status" value="1"/>
</dbReference>
<dbReference type="NCBIfam" id="TIGR01297">
    <property type="entry name" value="CDF"/>
    <property type="match status" value="1"/>
</dbReference>
<dbReference type="Pfam" id="PF06427">
    <property type="entry name" value="UDP-g_GGTase"/>
    <property type="match status" value="1"/>
</dbReference>
<organism evidence="28 29">
    <name type="scientific">Temnothorax longispinosus</name>
    <dbReference type="NCBI Taxonomy" id="300112"/>
    <lineage>
        <taxon>Eukaryota</taxon>
        <taxon>Metazoa</taxon>
        <taxon>Ecdysozoa</taxon>
        <taxon>Arthropoda</taxon>
        <taxon>Hexapoda</taxon>
        <taxon>Insecta</taxon>
        <taxon>Pterygota</taxon>
        <taxon>Neoptera</taxon>
        <taxon>Endopterygota</taxon>
        <taxon>Hymenoptera</taxon>
        <taxon>Apocrita</taxon>
        <taxon>Aculeata</taxon>
        <taxon>Formicoidea</taxon>
        <taxon>Formicidae</taxon>
        <taxon>Myrmicinae</taxon>
        <taxon>Temnothorax</taxon>
    </lineage>
</organism>
<dbReference type="STRING" id="300112.A0A4S2KEJ7"/>
<keyword evidence="19" id="KW-0325">Glycoprotein</keyword>
<comment type="similarity">
    <text evidence="6">Belongs to the cation diffusion facilitator (CDF) transporter (TC 2.A.4) family. SLC30A subfamily.</text>
</comment>
<dbReference type="InterPro" id="IPR040694">
    <property type="entry name" value="UGGT_TRXL_2"/>
</dbReference>
<dbReference type="GO" id="GO:0036503">
    <property type="term" value="P:ERAD pathway"/>
    <property type="evidence" value="ECO:0007669"/>
    <property type="project" value="TreeGrafter"/>
</dbReference>
<dbReference type="PROSITE" id="PS51083">
    <property type="entry name" value="ZF_HIT"/>
    <property type="match status" value="1"/>
</dbReference>
<keyword evidence="14" id="KW-0862">Zinc</keyword>
<dbReference type="GO" id="GO:0003980">
    <property type="term" value="F:UDP-glucose:glycoprotein glucosyltransferase activity"/>
    <property type="evidence" value="ECO:0007669"/>
    <property type="project" value="InterPro"/>
</dbReference>
<feature type="transmembrane region" description="Helical" evidence="25">
    <location>
        <begin position="1739"/>
        <end position="1760"/>
    </location>
</feature>
<dbReference type="Pfam" id="PF04438">
    <property type="entry name" value="zf-HIT"/>
    <property type="match status" value="1"/>
</dbReference>
<keyword evidence="29" id="KW-1185">Reference proteome</keyword>
<evidence type="ECO:0000256" key="17">
    <source>
        <dbReference type="ARBA" id="ARBA00023065"/>
    </source>
</evidence>
<comment type="caution">
    <text evidence="28">The sequence shown here is derived from an EMBL/GenBank/DDBJ whole genome shotgun (WGS) entry which is preliminary data.</text>
</comment>
<reference evidence="28 29" key="1">
    <citation type="journal article" date="2019" name="Philos. Trans. R. Soc. Lond., B, Biol. Sci.">
        <title>Ant behaviour and brain gene expression of defending hosts depend on the ecological success of the intruding social parasite.</title>
        <authorList>
            <person name="Kaur R."/>
            <person name="Stoldt M."/>
            <person name="Jongepier E."/>
            <person name="Feldmeyer B."/>
            <person name="Menzel F."/>
            <person name="Bornberg-Bauer E."/>
            <person name="Foitzik S."/>
        </authorList>
    </citation>
    <scope>NUCLEOTIDE SEQUENCE [LARGE SCALE GENOMIC DNA]</scope>
    <source>
        <tissue evidence="28">Whole body</tissue>
    </source>
</reference>
<feature type="transmembrane region" description="Helical" evidence="25">
    <location>
        <begin position="1800"/>
        <end position="1823"/>
    </location>
</feature>
<evidence type="ECO:0000256" key="21">
    <source>
        <dbReference type="ARBA" id="ARBA00045874"/>
    </source>
</evidence>
<dbReference type="GO" id="GO:0005385">
    <property type="term" value="F:zinc ion transmembrane transporter activity"/>
    <property type="evidence" value="ECO:0007669"/>
    <property type="project" value="UniProtKB-ARBA"/>
</dbReference>
<evidence type="ECO:0000256" key="3">
    <source>
        <dbReference type="ARBA" id="ARBA00004638"/>
    </source>
</evidence>
<feature type="transmembrane region" description="Helical" evidence="25">
    <location>
        <begin position="1705"/>
        <end position="1727"/>
    </location>
</feature>
<dbReference type="Gene3D" id="1.20.1510.10">
    <property type="entry name" value="Cation efflux protein transmembrane domain"/>
    <property type="match status" value="1"/>
</dbReference>
<evidence type="ECO:0000256" key="11">
    <source>
        <dbReference type="ARBA" id="ARBA00022723"/>
    </source>
</evidence>
<dbReference type="Proteomes" id="UP000310200">
    <property type="component" value="Unassembled WGS sequence"/>
</dbReference>
<evidence type="ECO:0000256" key="9">
    <source>
        <dbReference type="ARBA" id="ARBA00022679"/>
    </source>
</evidence>
<keyword evidence="7" id="KW-0813">Transport</keyword>
<evidence type="ECO:0000313" key="29">
    <source>
        <dbReference type="Proteomes" id="UP000310200"/>
    </source>
</evidence>
<protein>
    <submittedName>
        <fullName evidence="28">UDP-glucose</fullName>
    </submittedName>
</protein>
<keyword evidence="9" id="KW-0808">Transferase</keyword>
<evidence type="ECO:0000256" key="12">
    <source>
        <dbReference type="ARBA" id="ARBA00022729"/>
    </source>
</evidence>
<name>A0A4S2KEJ7_9HYME</name>
<evidence type="ECO:0000256" key="23">
    <source>
        <dbReference type="ARBA" id="ARBA00048456"/>
    </source>
</evidence>
<comment type="function">
    <text evidence="21">Recognizes glycoproteins with minor folding defects. Reglucosylates single N-glycans near the misfolded part of the protein, thus providing quality control for protein folding in the endoplasmic reticulum. Reglucosylated proteins are recognized by calreticulin for recycling to the endoplasmic reticulum and refolding or degradation.</text>
</comment>
<dbReference type="Gene3D" id="3.30.60.190">
    <property type="match status" value="1"/>
</dbReference>
<evidence type="ECO:0000313" key="28">
    <source>
        <dbReference type="EMBL" id="TGZ45988.1"/>
    </source>
</evidence>
<dbReference type="FunFam" id="3.90.550.10:FF:000004">
    <property type="entry name" value="UDP-glucose glycoprotein glucosyltransferase 1"/>
    <property type="match status" value="1"/>
</dbReference>
<dbReference type="InterPro" id="IPR009448">
    <property type="entry name" value="UDP-g_GGtrans"/>
</dbReference>
<evidence type="ECO:0000256" key="19">
    <source>
        <dbReference type="ARBA" id="ARBA00023180"/>
    </source>
</evidence>
<keyword evidence="13" id="KW-0256">Endoplasmic reticulum</keyword>
<dbReference type="EMBL" id="QBLH01003011">
    <property type="protein sequence ID" value="TGZ45988.1"/>
    <property type="molecule type" value="Genomic_DNA"/>
</dbReference>
<comment type="catalytic activity">
    <reaction evidence="23">
        <text>N(4)-(alpha-D-Man-(1-&gt;2)-alpha-D-Man-(1-&gt;2)-alpha-D-Man-(1-&gt;3)-[alpha-D-Man-(1-&gt;2)-alpha-D-Man-(1-&gt;3)-[alpha-D-Man-(1-&gt;2)-alpha-D-Man-(1-&gt;6)]-alpha-D-Man-(1-&gt;6)]-beta-D-Man-(1-&gt;4)-beta-D-GlcNAc-(1-&gt;4)-beta-D-GlcNAc)-L-asparaginyl-[protein] (N-glucan mannose isomer 9A1,2,3B1,2,3) + UDP-alpha-D-glucose = N(4)-(alpha-D-Glc-(1-&gt;3)-alpha-D-Man-(1-&gt;2)-alpha-D-Man-(1-&gt;2)-alpha-D-Man-(1-&gt;3)-[alpha-D-Man-(1-&gt;2)-alpha-D-Man-(1-&gt;3)-[alpha-D-Man-(1-&gt;2)-alpha-D-Man-(1-&gt;6)]-alpha-D-Man-(1-&gt;6)]-beta-D-Man-(1-&gt;4)-beta-D-GlcNAc-(1-&gt;4)-beta-D-GlcNAc)-L-asparaginyl-[protein] + UDP + H(+)</text>
        <dbReference type="Rhea" id="RHEA:61304"/>
        <dbReference type="Rhea" id="RHEA-COMP:14356"/>
        <dbReference type="Rhea" id="RHEA-COMP:14357"/>
        <dbReference type="ChEBI" id="CHEBI:15378"/>
        <dbReference type="ChEBI" id="CHEBI:58223"/>
        <dbReference type="ChEBI" id="CHEBI:58885"/>
        <dbReference type="ChEBI" id="CHEBI:59080"/>
        <dbReference type="ChEBI" id="CHEBI:139493"/>
    </reaction>
</comment>
<dbReference type="InterPro" id="IPR002524">
    <property type="entry name" value="Cation_efflux"/>
</dbReference>
<dbReference type="InterPro" id="IPR058533">
    <property type="entry name" value="Cation_efflux_TM"/>
</dbReference>
<evidence type="ECO:0000256" key="8">
    <source>
        <dbReference type="ARBA" id="ARBA00022676"/>
    </source>
</evidence>
<dbReference type="GO" id="GO:0030658">
    <property type="term" value="C:transport vesicle membrane"/>
    <property type="evidence" value="ECO:0007669"/>
    <property type="project" value="UniProtKB-SubCell"/>
</dbReference>
<accession>A0A4S2KEJ7</accession>
<dbReference type="GO" id="GO:0005788">
    <property type="term" value="C:endoplasmic reticulum lumen"/>
    <property type="evidence" value="ECO:0007669"/>
    <property type="project" value="UniProtKB-SubCell"/>
</dbReference>
<dbReference type="InterPro" id="IPR040525">
    <property type="entry name" value="UGGT_TRXL_4"/>
</dbReference>
<dbReference type="Pfam" id="PF18404">
    <property type="entry name" value="Glyco_transf_24"/>
    <property type="match status" value="1"/>
</dbReference>
<dbReference type="InterPro" id="IPR040693">
    <property type="entry name" value="UGGT_TRXL_1"/>
</dbReference>
<feature type="transmembrane region" description="Helical" evidence="25">
    <location>
        <begin position="1638"/>
        <end position="1663"/>
    </location>
</feature>
<evidence type="ECO:0000256" key="2">
    <source>
        <dbReference type="ARBA" id="ARBA00004319"/>
    </source>
</evidence>
<evidence type="ECO:0000256" key="15">
    <source>
        <dbReference type="ARBA" id="ARBA00022906"/>
    </source>
</evidence>